<dbReference type="OrthoDB" id="72369at2759"/>
<sequence length="520" mass="57873">MWRRTIPFLACAVLALGAMAADQDAVKPAEAAKAPVPANASNATKAVAAPAAPAKESSIICESCECDWDLKLVNCVGKNLNNHFPNPEDWACLNFQPLEIRFDSNELVHVLPFTRALDTVETLTMSHNHIAKIEDGAFMNLSNVVVIDLSHNHLTSEELSPHIFQGHYAPENYEPLERLRVLRLNSNALHSLHPDLFEHLPRLEEIYLDSNPFKVIDRNTHIALTSAPYLKVLDLSRTMIGKLPEHLLHTPRHLQRLLLAGNAFPNPPEGLADSHELQYLDLSENPFTVLSALPTMKNLTTLVISHCPNLTEVPKGAFAGLPALTHLYLHDNHRLNNINASALVEPPEPPAETHVYPPIRTLHLHDNALGYLESSLVARWDQVRDIRLDGNPWVCDCENQWMVQTLLPTLERTNVTFSAGLKCAQPIEMRDRALHSLEVKHYHMRCLDRLGNQPERDAPLLVGVLVGVLLAAPATLALVLLWRRCPALAVPGISKLTRSRRGGEYSSAIYKAAETEPDFI</sequence>
<dbReference type="PANTHER" id="PTHR24369">
    <property type="entry name" value="ANTIGEN BSP, PUTATIVE-RELATED"/>
    <property type="match status" value="1"/>
</dbReference>
<evidence type="ECO:0000256" key="2">
    <source>
        <dbReference type="ARBA" id="ARBA00022729"/>
    </source>
</evidence>
<keyword evidence="4" id="KW-1133">Transmembrane helix</keyword>
<dbReference type="InterPro" id="IPR001611">
    <property type="entry name" value="Leu-rich_rpt"/>
</dbReference>
<dbReference type="Proteomes" id="UP000515158">
    <property type="component" value="Unplaced"/>
</dbReference>
<keyword evidence="2 5" id="KW-0732">Signal</keyword>
<feature type="chain" id="PRO_5028444906" evidence="5">
    <location>
        <begin position="21"/>
        <end position="520"/>
    </location>
</feature>
<keyword evidence="6" id="KW-1185">Reference proteome</keyword>
<keyword evidence="4" id="KW-0472">Membrane</keyword>
<name>A0A6P8Z9X5_THRPL</name>
<proteinExistence type="predicted"/>
<organism evidence="7">
    <name type="scientific">Thrips palmi</name>
    <name type="common">Melon thrips</name>
    <dbReference type="NCBI Taxonomy" id="161013"/>
    <lineage>
        <taxon>Eukaryota</taxon>
        <taxon>Metazoa</taxon>
        <taxon>Ecdysozoa</taxon>
        <taxon>Arthropoda</taxon>
        <taxon>Hexapoda</taxon>
        <taxon>Insecta</taxon>
        <taxon>Pterygota</taxon>
        <taxon>Neoptera</taxon>
        <taxon>Paraneoptera</taxon>
        <taxon>Thysanoptera</taxon>
        <taxon>Terebrantia</taxon>
        <taxon>Thripoidea</taxon>
        <taxon>Thripidae</taxon>
        <taxon>Thrips</taxon>
    </lineage>
</organism>
<dbReference type="InterPro" id="IPR050541">
    <property type="entry name" value="LRR_TM_domain-containing"/>
</dbReference>
<gene>
    <name evidence="7" type="primary">LOC117649053</name>
</gene>
<dbReference type="PROSITE" id="PS51450">
    <property type="entry name" value="LRR"/>
    <property type="match status" value="1"/>
</dbReference>
<dbReference type="GeneID" id="117649053"/>
<dbReference type="GO" id="GO:0005886">
    <property type="term" value="C:plasma membrane"/>
    <property type="evidence" value="ECO:0007669"/>
    <property type="project" value="TreeGrafter"/>
</dbReference>
<reference evidence="7" key="1">
    <citation type="submission" date="2025-08" db="UniProtKB">
        <authorList>
            <consortium name="RefSeq"/>
        </authorList>
    </citation>
    <scope>IDENTIFICATION</scope>
    <source>
        <tissue evidence="7">Total insect</tissue>
    </source>
</reference>
<keyword evidence="4" id="KW-0812">Transmembrane</keyword>
<evidence type="ECO:0000256" key="5">
    <source>
        <dbReference type="SAM" id="SignalP"/>
    </source>
</evidence>
<dbReference type="Gene3D" id="3.80.10.10">
    <property type="entry name" value="Ribonuclease Inhibitor"/>
    <property type="match status" value="3"/>
</dbReference>
<keyword evidence="1" id="KW-0433">Leucine-rich repeat</keyword>
<protein>
    <submittedName>
        <fullName evidence="7">Carboxypeptidase N subunit 2-like</fullName>
    </submittedName>
</protein>
<dbReference type="AlphaFoldDB" id="A0A6P8Z9X5"/>
<feature type="signal peptide" evidence="5">
    <location>
        <begin position="1"/>
        <end position="20"/>
    </location>
</feature>
<dbReference type="Pfam" id="PF13855">
    <property type="entry name" value="LRR_8"/>
    <property type="match status" value="3"/>
</dbReference>
<evidence type="ECO:0000256" key="3">
    <source>
        <dbReference type="ARBA" id="ARBA00022737"/>
    </source>
</evidence>
<dbReference type="InterPro" id="IPR032675">
    <property type="entry name" value="LRR_dom_sf"/>
</dbReference>
<evidence type="ECO:0000313" key="7">
    <source>
        <dbReference type="RefSeq" id="XP_034247326.1"/>
    </source>
</evidence>
<accession>A0A6P8Z9X5</accession>
<dbReference type="PANTHER" id="PTHR24369:SF210">
    <property type="entry name" value="CHAOPTIN-RELATED"/>
    <property type="match status" value="1"/>
</dbReference>
<evidence type="ECO:0000256" key="1">
    <source>
        <dbReference type="ARBA" id="ARBA00022614"/>
    </source>
</evidence>
<dbReference type="RefSeq" id="XP_034247326.1">
    <property type="nucleotide sequence ID" value="XM_034391435.1"/>
</dbReference>
<keyword evidence="3" id="KW-0677">Repeat</keyword>
<evidence type="ECO:0000313" key="6">
    <source>
        <dbReference type="Proteomes" id="UP000515158"/>
    </source>
</evidence>
<dbReference type="InterPro" id="IPR003591">
    <property type="entry name" value="Leu-rich_rpt_typical-subtyp"/>
</dbReference>
<dbReference type="SUPFAM" id="SSF52058">
    <property type="entry name" value="L domain-like"/>
    <property type="match status" value="1"/>
</dbReference>
<dbReference type="FunCoup" id="A0A6P8Z9X5">
    <property type="interactions" value="1"/>
</dbReference>
<feature type="transmembrane region" description="Helical" evidence="4">
    <location>
        <begin position="460"/>
        <end position="482"/>
    </location>
</feature>
<dbReference type="KEGG" id="tpal:117649053"/>
<dbReference type="InParanoid" id="A0A6P8Z9X5"/>
<evidence type="ECO:0000256" key="4">
    <source>
        <dbReference type="SAM" id="Phobius"/>
    </source>
</evidence>
<dbReference type="SMART" id="SM00369">
    <property type="entry name" value="LRR_TYP"/>
    <property type="match status" value="6"/>
</dbReference>